<evidence type="ECO:0000313" key="15">
    <source>
        <dbReference type="EMBL" id="ODR48695.1"/>
    </source>
</evidence>
<dbReference type="Proteomes" id="UP000094271">
    <property type="component" value="Unassembled WGS sequence"/>
</dbReference>
<keyword evidence="9 12" id="KW-1133">Transmembrane helix</keyword>
<evidence type="ECO:0000256" key="1">
    <source>
        <dbReference type="ARBA" id="ARBA00004651"/>
    </source>
</evidence>
<evidence type="ECO:0000313" key="14">
    <source>
        <dbReference type="EMBL" id="ODM03367.1"/>
    </source>
</evidence>
<evidence type="ECO:0000256" key="4">
    <source>
        <dbReference type="ARBA" id="ARBA00022679"/>
    </source>
</evidence>
<dbReference type="SMART" id="SM00304">
    <property type="entry name" value="HAMP"/>
    <property type="match status" value="1"/>
</dbReference>
<accession>A0A1E3A4G1</accession>
<sequence>MKKVQPVQNTFFPERKRKPPQLKWSMTILMLLCWLLPLAILTMAILTYVSNRFSGQMRENIEKSMDTAVEICEMRVEAAVRVSRNASYIPQIKESWRQYQSDGNRLGLYEKVTTFLEQMYRYDSSFLSTILYFTEEPERIYYSYSSNNYSSIKEFRSQARDSVDQKAREIDTGIGWVNEQGHLYMVRNIMTPVYTPYAVIVMDIDKDSVFQSVEGVPWYLDYDVSIDDEWVFGTGWAEDFISRQDTERNSVYHEEDEVAYVICERKMDNHVIRYVVKMDYDAIHYEKEAIRYITILMMAFTLPLIFIVFYFLYRKVTTPVQRLIDVASEIEKGHFGVKIEKKETSREFLYLDNAFNSMSDKLKNQFEQIYLEELALRDANIMALQSQINPHFLNNTLEIINWEARMEGNDRVSSMIEALSTMLEATMDRKKQQMIPLSEEISYVEAYCYIIRQRFGEKFQFEKQIDPELLQTEVPRLIIQPIMENAVEHGLSGRAGKIVLRIYAEEDKLKIAIINDGLMSIEDKRKVDDLLGSGEDGGEQHSVSLGIRNVNKRLKIIYGPDCGLTIKNDKEECTVSTITVKLHK</sequence>
<evidence type="ECO:0000256" key="6">
    <source>
        <dbReference type="ARBA" id="ARBA00022741"/>
    </source>
</evidence>
<name>A0A1E3A4G1_9FIRM</name>
<dbReference type="InterPro" id="IPR036890">
    <property type="entry name" value="HATPase_C_sf"/>
</dbReference>
<evidence type="ECO:0000256" key="8">
    <source>
        <dbReference type="ARBA" id="ARBA00022840"/>
    </source>
</evidence>
<dbReference type="Pfam" id="PF06580">
    <property type="entry name" value="His_kinase"/>
    <property type="match status" value="1"/>
</dbReference>
<dbReference type="EMBL" id="MEHA01000016">
    <property type="protein sequence ID" value="ODR48695.1"/>
    <property type="molecule type" value="Genomic_DNA"/>
</dbReference>
<dbReference type="CDD" id="cd06225">
    <property type="entry name" value="HAMP"/>
    <property type="match status" value="1"/>
</dbReference>
<dbReference type="PANTHER" id="PTHR34220">
    <property type="entry name" value="SENSOR HISTIDINE KINASE YPDA"/>
    <property type="match status" value="1"/>
</dbReference>
<keyword evidence="19" id="KW-1185">Reference proteome</keyword>
<keyword evidence="2" id="KW-1003">Cell membrane</keyword>
<evidence type="ECO:0000256" key="12">
    <source>
        <dbReference type="SAM" id="Phobius"/>
    </source>
</evidence>
<evidence type="ECO:0000256" key="11">
    <source>
        <dbReference type="ARBA" id="ARBA00023136"/>
    </source>
</evidence>
<reference evidence="16 19" key="2">
    <citation type="submission" date="2016-08" db="EMBL/GenBank/DDBJ databases">
        <title>Characterization of Isolates of Eisenbergiella tayi Derived from Blood Cultures, Using Whole Genome Sequencing.</title>
        <authorList>
            <person name="Bernier A.-M."/>
            <person name="Burdz T."/>
            <person name="Wiebe D."/>
            <person name="Bernard K."/>
        </authorList>
    </citation>
    <scope>NUCLEOTIDE SEQUENCE [LARGE SCALE GENOMIC DNA]</scope>
    <source>
        <strain evidence="16 19">NML120146</strain>
    </source>
</reference>
<reference evidence="14 17" key="1">
    <citation type="submission" date="2016-07" db="EMBL/GenBank/DDBJ databases">
        <title>Characterization of isolates of Eisenbergiella tayi derived from blood cultures, using whole genome sequencing.</title>
        <authorList>
            <person name="Burdz T."/>
            <person name="Wiebe D."/>
            <person name="Huynh C."/>
            <person name="Bernard K."/>
        </authorList>
    </citation>
    <scope>NUCLEOTIDE SEQUENCE [LARGE SCALE GENOMIC DNA]</scope>
    <source>
        <strain evidence="14 17">NML 110608</strain>
    </source>
</reference>
<dbReference type="GO" id="GO:0000155">
    <property type="term" value="F:phosphorelay sensor kinase activity"/>
    <property type="evidence" value="ECO:0007669"/>
    <property type="project" value="InterPro"/>
</dbReference>
<keyword evidence="6" id="KW-0547">Nucleotide-binding</keyword>
<keyword evidence="8" id="KW-0067">ATP-binding</keyword>
<dbReference type="InterPro" id="IPR010559">
    <property type="entry name" value="Sig_transdc_His_kin_internal"/>
</dbReference>
<dbReference type="InterPro" id="IPR003660">
    <property type="entry name" value="HAMP_dom"/>
</dbReference>
<evidence type="ECO:0000256" key="2">
    <source>
        <dbReference type="ARBA" id="ARBA00022475"/>
    </source>
</evidence>
<dbReference type="GO" id="GO:0005524">
    <property type="term" value="F:ATP binding"/>
    <property type="evidence" value="ECO:0007669"/>
    <property type="project" value="UniProtKB-KW"/>
</dbReference>
<protein>
    <submittedName>
        <fullName evidence="14">Sensor histidine kinase YehU</fullName>
        <ecNumber evidence="14">2.7.13.3</ecNumber>
    </submittedName>
</protein>
<keyword evidence="7 14" id="KW-0418">Kinase</keyword>
<evidence type="ECO:0000256" key="10">
    <source>
        <dbReference type="ARBA" id="ARBA00023012"/>
    </source>
</evidence>
<feature type="domain" description="HAMP" evidence="13">
    <location>
        <begin position="314"/>
        <end position="367"/>
    </location>
</feature>
<proteinExistence type="predicted"/>
<evidence type="ECO:0000313" key="18">
    <source>
        <dbReference type="Proteomes" id="UP000094271"/>
    </source>
</evidence>
<evidence type="ECO:0000256" key="3">
    <source>
        <dbReference type="ARBA" id="ARBA00022553"/>
    </source>
</evidence>
<comment type="caution">
    <text evidence="14">The sequence shown here is derived from an EMBL/GenBank/DDBJ whole genome shotgun (WGS) entry which is preliminary data.</text>
</comment>
<dbReference type="PROSITE" id="PS50885">
    <property type="entry name" value="HAMP"/>
    <property type="match status" value="1"/>
</dbReference>
<keyword evidence="11 12" id="KW-0472">Membrane</keyword>
<dbReference type="Gene3D" id="6.10.340.10">
    <property type="match status" value="1"/>
</dbReference>
<dbReference type="SUPFAM" id="SSF55874">
    <property type="entry name" value="ATPase domain of HSP90 chaperone/DNA topoisomerase II/histidine kinase"/>
    <property type="match status" value="1"/>
</dbReference>
<evidence type="ECO:0000256" key="7">
    <source>
        <dbReference type="ARBA" id="ARBA00022777"/>
    </source>
</evidence>
<dbReference type="GO" id="GO:0005886">
    <property type="term" value="C:plasma membrane"/>
    <property type="evidence" value="ECO:0007669"/>
    <property type="project" value="UniProtKB-SubCell"/>
</dbReference>
<evidence type="ECO:0000313" key="17">
    <source>
        <dbReference type="Proteomes" id="UP000094067"/>
    </source>
</evidence>
<keyword evidence="4 14" id="KW-0808">Transferase</keyword>
<dbReference type="SUPFAM" id="SSF158472">
    <property type="entry name" value="HAMP domain-like"/>
    <property type="match status" value="1"/>
</dbReference>
<feature type="transmembrane region" description="Helical" evidence="12">
    <location>
        <begin position="24"/>
        <end position="49"/>
    </location>
</feature>
<dbReference type="AlphaFoldDB" id="A0A1E3A4G1"/>
<comment type="subcellular location">
    <subcellularLocation>
        <location evidence="1">Cell membrane</location>
        <topology evidence="1">Multi-pass membrane protein</topology>
    </subcellularLocation>
</comment>
<organism evidence="14 17">
    <name type="scientific">Eisenbergiella tayi</name>
    <dbReference type="NCBI Taxonomy" id="1432052"/>
    <lineage>
        <taxon>Bacteria</taxon>
        <taxon>Bacillati</taxon>
        <taxon>Bacillota</taxon>
        <taxon>Clostridia</taxon>
        <taxon>Lachnospirales</taxon>
        <taxon>Lachnospiraceae</taxon>
        <taxon>Eisenbergiella</taxon>
    </lineage>
</organism>
<feature type="transmembrane region" description="Helical" evidence="12">
    <location>
        <begin position="292"/>
        <end position="313"/>
    </location>
</feature>
<dbReference type="PANTHER" id="PTHR34220:SF11">
    <property type="entry name" value="SENSOR PROTEIN KINASE HPTS"/>
    <property type="match status" value="1"/>
</dbReference>
<dbReference type="Proteomes" id="UP000094869">
    <property type="component" value="Unassembled WGS sequence"/>
</dbReference>
<keyword evidence="3" id="KW-0597">Phosphoprotein</keyword>
<dbReference type="OrthoDB" id="9809348at2"/>
<dbReference type="EMBL" id="MEHD01000031">
    <property type="protein sequence ID" value="ODR52080.1"/>
    <property type="molecule type" value="Genomic_DNA"/>
</dbReference>
<evidence type="ECO:0000256" key="9">
    <source>
        <dbReference type="ARBA" id="ARBA00022989"/>
    </source>
</evidence>
<evidence type="ECO:0000259" key="13">
    <source>
        <dbReference type="PROSITE" id="PS50885"/>
    </source>
</evidence>
<reference evidence="15 18" key="3">
    <citation type="submission" date="2016-08" db="EMBL/GenBank/DDBJ databases">
        <authorList>
            <person name="Seilhamer J.J."/>
        </authorList>
    </citation>
    <scope>NUCLEOTIDE SEQUENCE [LARGE SCALE GENOMIC DNA]</scope>
    <source>
        <strain evidence="15 18">NML150140-1</strain>
    </source>
</reference>
<gene>
    <name evidence="14" type="primary">yehU_23</name>
    <name evidence="15" type="ORF">BEI59_20150</name>
    <name evidence="14" type="ORF">BEI61_04162</name>
    <name evidence="16" type="ORF">BEI63_20375</name>
</gene>
<dbReference type="EMBL" id="MCGH01000003">
    <property type="protein sequence ID" value="ODM03367.1"/>
    <property type="molecule type" value="Genomic_DNA"/>
</dbReference>
<keyword evidence="10" id="KW-0902">Two-component regulatory system</keyword>
<dbReference type="EC" id="2.7.13.3" evidence="14"/>
<evidence type="ECO:0000313" key="16">
    <source>
        <dbReference type="EMBL" id="ODR52080.1"/>
    </source>
</evidence>
<evidence type="ECO:0000313" key="19">
    <source>
        <dbReference type="Proteomes" id="UP000094869"/>
    </source>
</evidence>
<dbReference type="Gene3D" id="3.30.565.10">
    <property type="entry name" value="Histidine kinase-like ATPase, C-terminal domain"/>
    <property type="match status" value="1"/>
</dbReference>
<evidence type="ECO:0000256" key="5">
    <source>
        <dbReference type="ARBA" id="ARBA00022692"/>
    </source>
</evidence>
<dbReference type="InterPro" id="IPR050640">
    <property type="entry name" value="Bact_2-comp_sensor_kinase"/>
</dbReference>
<keyword evidence="5 12" id="KW-0812">Transmembrane</keyword>
<dbReference type="RefSeq" id="WP_069153859.1">
    <property type="nucleotide sequence ID" value="NZ_DBFYTW010000240.1"/>
</dbReference>
<dbReference type="Proteomes" id="UP000094067">
    <property type="component" value="Unassembled WGS sequence"/>
</dbReference>